<sequence length="83" mass="8847">MDELETAESTFSGAVGSANLCAMCSPLRLKIHPQVGGKKALQEDYEFNADLGSLLNDYAVSVFGVRLAKPQKHDNSDSTSGTL</sequence>
<reference evidence="1" key="1">
    <citation type="submission" date="2019-04" db="EMBL/GenBank/DDBJ databases">
        <title>Friends and foes A comparative genomics study of 23 Aspergillus species from section Flavi.</title>
        <authorList>
            <consortium name="DOE Joint Genome Institute"/>
            <person name="Kjaerbolling I."/>
            <person name="Vesth T."/>
            <person name="Frisvad J.C."/>
            <person name="Nybo J.L."/>
            <person name="Theobald S."/>
            <person name="Kildgaard S."/>
            <person name="Isbrandt T."/>
            <person name="Kuo A."/>
            <person name="Sato A."/>
            <person name="Lyhne E.K."/>
            <person name="Kogle M.E."/>
            <person name="Wiebenga A."/>
            <person name="Kun R.S."/>
            <person name="Lubbers R.J."/>
            <person name="Makela M.R."/>
            <person name="Barry K."/>
            <person name="Chovatia M."/>
            <person name="Clum A."/>
            <person name="Daum C."/>
            <person name="Haridas S."/>
            <person name="He G."/>
            <person name="LaButti K."/>
            <person name="Lipzen A."/>
            <person name="Mondo S."/>
            <person name="Riley R."/>
            <person name="Salamov A."/>
            <person name="Simmons B.A."/>
            <person name="Magnuson J.K."/>
            <person name="Henrissat B."/>
            <person name="Mortensen U.H."/>
            <person name="Larsen T.O."/>
            <person name="Devries R.P."/>
            <person name="Grigoriev I.V."/>
            <person name="Machida M."/>
            <person name="Baker S.E."/>
            <person name="Andersen M.R."/>
        </authorList>
    </citation>
    <scope>NUCLEOTIDE SEQUENCE</scope>
    <source>
        <strain evidence="1">CBS 117612</strain>
    </source>
</reference>
<dbReference type="Proteomes" id="UP000325558">
    <property type="component" value="Unassembled WGS sequence"/>
</dbReference>
<proteinExistence type="predicted"/>
<gene>
    <name evidence="1" type="ORF">BDV24DRAFT_161456</name>
</gene>
<protein>
    <submittedName>
        <fullName evidence="1">Uncharacterized protein</fullName>
    </submittedName>
</protein>
<name>A0A5N6YG33_9EURO</name>
<accession>A0A5N6YG33</accession>
<evidence type="ECO:0000313" key="1">
    <source>
        <dbReference type="EMBL" id="KAE8343409.1"/>
    </source>
</evidence>
<dbReference type="AlphaFoldDB" id="A0A5N6YG33"/>
<dbReference type="EMBL" id="ML737129">
    <property type="protein sequence ID" value="KAE8343409.1"/>
    <property type="molecule type" value="Genomic_DNA"/>
</dbReference>
<organism evidence="1">
    <name type="scientific">Aspergillus arachidicola</name>
    <dbReference type="NCBI Taxonomy" id="656916"/>
    <lineage>
        <taxon>Eukaryota</taxon>
        <taxon>Fungi</taxon>
        <taxon>Dikarya</taxon>
        <taxon>Ascomycota</taxon>
        <taxon>Pezizomycotina</taxon>
        <taxon>Eurotiomycetes</taxon>
        <taxon>Eurotiomycetidae</taxon>
        <taxon>Eurotiales</taxon>
        <taxon>Aspergillaceae</taxon>
        <taxon>Aspergillus</taxon>
        <taxon>Aspergillus subgen. Circumdati</taxon>
    </lineage>
</organism>